<dbReference type="EMBL" id="CP019327">
    <property type="protein sequence ID" value="APX96176.1"/>
    <property type="molecule type" value="Genomic_DNA"/>
</dbReference>
<dbReference type="GeneID" id="30955440"/>
<dbReference type="STRING" id="588898.BB347_05815"/>
<dbReference type="OrthoDB" id="167544at2157"/>
<evidence type="ECO:0000313" key="5">
    <source>
        <dbReference type="Proteomes" id="UP000187321"/>
    </source>
</evidence>
<reference evidence="3 4" key="2">
    <citation type="submission" date="2017-01" db="EMBL/GenBank/DDBJ databases">
        <authorList>
            <person name="Mah S.A."/>
            <person name="Swanson W.J."/>
            <person name="Moy G.W."/>
            <person name="Vacquier V.D."/>
        </authorList>
    </citation>
    <scope>NUCLEOTIDE SEQUENCE [LARGE SCALE GENOMIC DNA]</scope>
    <source>
        <strain evidence="3 4">CGMCC 1.8909</strain>
    </source>
</reference>
<dbReference type="Proteomes" id="UP000187321">
    <property type="component" value="Chromosome"/>
</dbReference>
<evidence type="ECO:0000313" key="3">
    <source>
        <dbReference type="EMBL" id="SIR79354.1"/>
    </source>
</evidence>
<reference evidence="2 5" key="1">
    <citation type="submission" date="2017-01" db="EMBL/GenBank/DDBJ databases">
        <title>Complete genome sequence of Haloterrigena daqingensis type strain (JX313T).</title>
        <authorList>
            <person name="Shuang W."/>
        </authorList>
    </citation>
    <scope>NUCLEOTIDE SEQUENCE [LARGE SCALE GENOMIC DNA]</scope>
    <source>
        <strain evidence="2 5">JX313</strain>
    </source>
</reference>
<feature type="region of interest" description="Disordered" evidence="1">
    <location>
        <begin position="23"/>
        <end position="42"/>
    </location>
</feature>
<name>A0A1N7DU50_9EURY</name>
<dbReference type="KEGG" id="hda:BB347_05815"/>
<organism evidence="3 4">
    <name type="scientific">Natronorubrum daqingense</name>
    <dbReference type="NCBI Taxonomy" id="588898"/>
    <lineage>
        <taxon>Archaea</taxon>
        <taxon>Methanobacteriati</taxon>
        <taxon>Methanobacteriota</taxon>
        <taxon>Stenosarchaea group</taxon>
        <taxon>Halobacteria</taxon>
        <taxon>Halobacteriales</taxon>
        <taxon>Natrialbaceae</taxon>
        <taxon>Natronorubrum</taxon>
    </lineage>
</organism>
<dbReference type="AlphaFoldDB" id="A0A1N7DU50"/>
<evidence type="ECO:0000256" key="1">
    <source>
        <dbReference type="SAM" id="MobiDB-lite"/>
    </source>
</evidence>
<proteinExistence type="predicted"/>
<sequence>MNRRAFFVGCTLSVGVAGCLDDLSDDEGGSDELPGDIRPDDDPENVPAELHCEGEEFDRIQYQDDDDELVYGDADAFALRVMDLSYDYGESATFELVNTSSEEQLTSTSTRWNLQLYTENGWEEVRGTTEDRRLEHTDEEVSHEPGDGFSWTIELTEDGISEAGPVSDSVAVCPELRAGRFRFIYTGYAPEDVAVQFDFER</sequence>
<dbReference type="EMBL" id="FTNP01000003">
    <property type="protein sequence ID" value="SIR79354.1"/>
    <property type="molecule type" value="Genomic_DNA"/>
</dbReference>
<dbReference type="Proteomes" id="UP000185687">
    <property type="component" value="Unassembled WGS sequence"/>
</dbReference>
<accession>A0A1N7DU50</accession>
<dbReference type="RefSeq" id="WP_076581935.1">
    <property type="nucleotide sequence ID" value="NZ_CP019327.1"/>
</dbReference>
<evidence type="ECO:0000313" key="4">
    <source>
        <dbReference type="Proteomes" id="UP000185687"/>
    </source>
</evidence>
<dbReference type="PROSITE" id="PS51257">
    <property type="entry name" value="PROKAR_LIPOPROTEIN"/>
    <property type="match status" value="1"/>
</dbReference>
<evidence type="ECO:0000313" key="2">
    <source>
        <dbReference type="EMBL" id="APX96176.1"/>
    </source>
</evidence>
<gene>
    <name evidence="2" type="ORF">BB347_05815</name>
    <name evidence="3" type="ORF">SAMN05421809_2243</name>
</gene>
<protein>
    <submittedName>
        <fullName evidence="3">Uncharacterized protein</fullName>
    </submittedName>
</protein>
<keyword evidence="4" id="KW-1185">Reference proteome</keyword>
<feature type="compositionally biased region" description="Acidic residues" evidence="1">
    <location>
        <begin position="23"/>
        <end position="34"/>
    </location>
</feature>